<evidence type="ECO:0000313" key="6">
    <source>
        <dbReference type="EMBL" id="CAE8581303.1"/>
    </source>
</evidence>
<dbReference type="InterPro" id="IPR050186">
    <property type="entry name" value="TPT_transporter"/>
</dbReference>
<feature type="transmembrane region" description="Helical" evidence="5">
    <location>
        <begin position="135"/>
        <end position="153"/>
    </location>
</feature>
<name>A0A813D081_POLGL</name>
<feature type="transmembrane region" description="Helical" evidence="5">
    <location>
        <begin position="286"/>
        <end position="305"/>
    </location>
</feature>
<evidence type="ECO:0008006" key="8">
    <source>
        <dbReference type="Google" id="ProtNLM"/>
    </source>
</evidence>
<keyword evidence="3 5" id="KW-1133">Transmembrane helix</keyword>
<dbReference type="GO" id="GO:0016020">
    <property type="term" value="C:membrane"/>
    <property type="evidence" value="ECO:0007669"/>
    <property type="project" value="UniProtKB-SubCell"/>
</dbReference>
<comment type="caution">
    <text evidence="6">The sequence shown here is derived from an EMBL/GenBank/DDBJ whole genome shotgun (WGS) entry which is preliminary data.</text>
</comment>
<feature type="transmembrane region" description="Helical" evidence="5">
    <location>
        <begin position="20"/>
        <end position="37"/>
    </location>
</feature>
<reference evidence="6" key="1">
    <citation type="submission" date="2021-02" db="EMBL/GenBank/DDBJ databases">
        <authorList>
            <person name="Dougan E. K."/>
            <person name="Rhodes N."/>
            <person name="Thang M."/>
            <person name="Chan C."/>
        </authorList>
    </citation>
    <scope>NUCLEOTIDE SEQUENCE</scope>
</reference>
<feature type="transmembrane region" description="Helical" evidence="5">
    <location>
        <begin position="159"/>
        <end position="178"/>
    </location>
</feature>
<dbReference type="EMBL" id="CAJNNV010000056">
    <property type="protein sequence ID" value="CAE8581303.1"/>
    <property type="molecule type" value="Genomic_DNA"/>
</dbReference>
<proteinExistence type="predicted"/>
<dbReference type="OMA" id="KTSHVET"/>
<feature type="transmembrane region" description="Helical" evidence="5">
    <location>
        <begin position="43"/>
        <end position="67"/>
    </location>
</feature>
<keyword evidence="2 5" id="KW-0812">Transmembrane</keyword>
<feature type="transmembrane region" description="Helical" evidence="5">
    <location>
        <begin position="231"/>
        <end position="250"/>
    </location>
</feature>
<dbReference type="AlphaFoldDB" id="A0A813D081"/>
<sequence length="330" mass="35344">MAGSTVDANADARRSADLELGPAVGSWMICSVGMMIFNKGAIGVFPLECTLTGLQMAFTVLAMLVFCFRSIHIGSARDVLRWSLVAPFFTGMLLTSILALKNAPMTLVIVFRSLSPVLALAIERFYPNPLAITPAMLWAIAVMIAGTGLYASTMERDSFVGIQWVLLNMVFAVGDRLLQRLMLAKDQHPVDISKTGVTLLNNALGMLPLLVMAGYKGEFSKVHGACASLDLAGWTMVAMSCVVGVGIGYTGIWAQSLISATSFLVLVNANKFVIIFLDAYVMKSNVLSTTQVFAAIITVLGGVLYGKARQDIEVQVALAGEKKPLVPQKV</sequence>
<feature type="transmembrane region" description="Helical" evidence="5">
    <location>
        <begin position="257"/>
        <end position="280"/>
    </location>
</feature>
<comment type="subcellular location">
    <subcellularLocation>
        <location evidence="1">Membrane</location>
        <topology evidence="1">Multi-pass membrane protein</topology>
    </subcellularLocation>
</comment>
<evidence type="ECO:0000256" key="3">
    <source>
        <dbReference type="ARBA" id="ARBA00022989"/>
    </source>
</evidence>
<keyword evidence="7" id="KW-1185">Reference proteome</keyword>
<gene>
    <name evidence="6" type="ORF">PGLA1383_LOCUS331</name>
</gene>
<dbReference type="OrthoDB" id="417037at2759"/>
<evidence type="ECO:0000313" key="7">
    <source>
        <dbReference type="Proteomes" id="UP000654075"/>
    </source>
</evidence>
<dbReference type="PANTHER" id="PTHR11132">
    <property type="entry name" value="SOLUTE CARRIER FAMILY 35"/>
    <property type="match status" value="1"/>
</dbReference>
<accession>A0A813D081</accession>
<protein>
    <recommendedName>
        <fullName evidence="8">Sugar phosphate transporter domain-containing protein</fullName>
    </recommendedName>
</protein>
<organism evidence="6 7">
    <name type="scientific">Polarella glacialis</name>
    <name type="common">Dinoflagellate</name>
    <dbReference type="NCBI Taxonomy" id="89957"/>
    <lineage>
        <taxon>Eukaryota</taxon>
        <taxon>Sar</taxon>
        <taxon>Alveolata</taxon>
        <taxon>Dinophyceae</taxon>
        <taxon>Suessiales</taxon>
        <taxon>Suessiaceae</taxon>
        <taxon>Polarella</taxon>
    </lineage>
</organism>
<dbReference type="Proteomes" id="UP000654075">
    <property type="component" value="Unassembled WGS sequence"/>
</dbReference>
<feature type="transmembrane region" description="Helical" evidence="5">
    <location>
        <begin position="79"/>
        <end position="99"/>
    </location>
</feature>
<evidence type="ECO:0000256" key="2">
    <source>
        <dbReference type="ARBA" id="ARBA00022692"/>
    </source>
</evidence>
<evidence type="ECO:0000256" key="5">
    <source>
        <dbReference type="SAM" id="Phobius"/>
    </source>
</evidence>
<evidence type="ECO:0000256" key="1">
    <source>
        <dbReference type="ARBA" id="ARBA00004141"/>
    </source>
</evidence>
<keyword evidence="4 5" id="KW-0472">Membrane</keyword>
<evidence type="ECO:0000256" key="4">
    <source>
        <dbReference type="ARBA" id="ARBA00023136"/>
    </source>
</evidence>